<keyword evidence="1" id="KW-0472">Membrane</keyword>
<keyword evidence="1" id="KW-1133">Transmembrane helix</keyword>
<dbReference type="AlphaFoldDB" id="A0A8T2S7R3"/>
<name>A0A8T2S7R3_CERRI</name>
<dbReference type="GO" id="GO:0003830">
    <property type="term" value="F:beta-1,4-mannosylglycoprotein 4-beta-N-acetylglucosaminyltransferase activity"/>
    <property type="evidence" value="ECO:0007669"/>
    <property type="project" value="InterPro"/>
</dbReference>
<dbReference type="Proteomes" id="UP000825935">
    <property type="component" value="Chromosome 22"/>
</dbReference>
<proteinExistence type="predicted"/>
<evidence type="ECO:0000256" key="1">
    <source>
        <dbReference type="SAM" id="Phobius"/>
    </source>
</evidence>
<organism evidence="2 3">
    <name type="scientific">Ceratopteris richardii</name>
    <name type="common">Triangle waterfern</name>
    <dbReference type="NCBI Taxonomy" id="49495"/>
    <lineage>
        <taxon>Eukaryota</taxon>
        <taxon>Viridiplantae</taxon>
        <taxon>Streptophyta</taxon>
        <taxon>Embryophyta</taxon>
        <taxon>Tracheophyta</taxon>
        <taxon>Polypodiopsida</taxon>
        <taxon>Polypodiidae</taxon>
        <taxon>Polypodiales</taxon>
        <taxon>Pteridineae</taxon>
        <taxon>Pteridaceae</taxon>
        <taxon>Parkerioideae</taxon>
        <taxon>Ceratopteris</taxon>
    </lineage>
</organism>
<dbReference type="Pfam" id="PF04724">
    <property type="entry name" value="Glyco_transf_17"/>
    <property type="match status" value="1"/>
</dbReference>
<evidence type="ECO:0000313" key="2">
    <source>
        <dbReference type="EMBL" id="KAH7307523.1"/>
    </source>
</evidence>
<dbReference type="GO" id="GO:0006044">
    <property type="term" value="P:N-acetylglucosamine metabolic process"/>
    <property type="evidence" value="ECO:0007669"/>
    <property type="project" value="TreeGrafter"/>
</dbReference>
<reference evidence="2" key="1">
    <citation type="submission" date="2021-08" db="EMBL/GenBank/DDBJ databases">
        <title>WGS assembly of Ceratopteris richardii.</title>
        <authorList>
            <person name="Marchant D.B."/>
            <person name="Chen G."/>
            <person name="Jenkins J."/>
            <person name="Shu S."/>
            <person name="Leebens-Mack J."/>
            <person name="Grimwood J."/>
            <person name="Schmutz J."/>
            <person name="Soltis P."/>
            <person name="Soltis D."/>
            <person name="Chen Z.-H."/>
        </authorList>
    </citation>
    <scope>NUCLEOTIDE SEQUENCE</scope>
    <source>
        <strain evidence="2">Whitten #5841</strain>
        <tissue evidence="2">Leaf</tissue>
    </source>
</reference>
<dbReference type="PANTHER" id="PTHR12224">
    <property type="entry name" value="BETA-1,4-MANNOSYL-GLYCOPROTEIN BETA-1,4-N-ACETYLGLUCOSAMINYL-TRANSFERASE"/>
    <property type="match status" value="1"/>
</dbReference>
<gene>
    <name evidence="2" type="ORF">KP509_22G063500</name>
</gene>
<feature type="transmembrane region" description="Helical" evidence="1">
    <location>
        <begin position="20"/>
        <end position="40"/>
    </location>
</feature>
<keyword evidence="1" id="KW-0812">Transmembrane</keyword>
<protein>
    <submittedName>
        <fullName evidence="2">Uncharacterized protein</fullName>
    </submittedName>
</protein>
<dbReference type="OrthoDB" id="6474464at2759"/>
<sequence>MHAYNGGARLLLCSFKLKTFYCSLIAFVVLSCIIFFQWHYVSYFLRPVWDTPPPPFHYLVHYYSPNLSIPELCSLHGWRKRHQPRRVFDAIIFNHELDLLEIRWRELDSVVSKFLIVESNTTFTGLPKPLFFAANRHRFRFADLGGRIIYRFFPGRKLRKQESPFEIESKQRRTMSKLLAESGIHEGDLVIMSDTDEIPSAHTIRLLQWCDDIPPVLHLQMSNYLYSFEFYVDKESWRAAAAVYRRGSTYYNHGRKADTILPDAGWHCSFCFRHIRDFVHKMRGYSHADRVKDPSLLKHARIQEVICNGDDIFGMLPEEYTFKKLVAKLGAVSRSYSAVNLPGHLLKNPHRFRYLLPGNCFRELS</sequence>
<dbReference type="OMA" id="FEWPAGE"/>
<dbReference type="EMBL" id="CM035427">
    <property type="protein sequence ID" value="KAH7307523.1"/>
    <property type="molecule type" value="Genomic_DNA"/>
</dbReference>
<comment type="caution">
    <text evidence="2">The sequence shown here is derived from an EMBL/GenBank/DDBJ whole genome shotgun (WGS) entry which is preliminary data.</text>
</comment>
<dbReference type="PANTHER" id="PTHR12224:SF25">
    <property type="entry name" value="BETA-1,4-N-ACETYLGLUCOSAMINYLTRANSFERASE FAMILY PROTEIN"/>
    <property type="match status" value="1"/>
</dbReference>
<keyword evidence="3" id="KW-1185">Reference proteome</keyword>
<evidence type="ECO:0000313" key="3">
    <source>
        <dbReference type="Proteomes" id="UP000825935"/>
    </source>
</evidence>
<dbReference type="GO" id="GO:0016020">
    <property type="term" value="C:membrane"/>
    <property type="evidence" value="ECO:0007669"/>
    <property type="project" value="InterPro"/>
</dbReference>
<accession>A0A8T2S7R3</accession>
<dbReference type="InterPro" id="IPR006813">
    <property type="entry name" value="Glyco_trans_17"/>
</dbReference>